<feature type="compositionally biased region" description="Polar residues" evidence="4">
    <location>
        <begin position="1"/>
        <end position="12"/>
    </location>
</feature>
<dbReference type="Gene3D" id="3.40.1280.10">
    <property type="match status" value="1"/>
</dbReference>
<evidence type="ECO:0000313" key="7">
    <source>
        <dbReference type="Proteomes" id="UP000287239"/>
    </source>
</evidence>
<dbReference type="SUPFAM" id="SSF75217">
    <property type="entry name" value="alpha/beta knot"/>
    <property type="match status" value="1"/>
</dbReference>
<dbReference type="InterPro" id="IPR004441">
    <property type="entry name" value="rRNA_MeTrfase_TrmH"/>
</dbReference>
<dbReference type="InterPro" id="IPR029028">
    <property type="entry name" value="Alpha/beta_knot_MTases"/>
</dbReference>
<dbReference type="OrthoDB" id="9794400at2"/>
<accession>A0A429ZQS0</accession>
<dbReference type="GO" id="GO:0008173">
    <property type="term" value="F:RNA methyltransferase activity"/>
    <property type="evidence" value="ECO:0007669"/>
    <property type="project" value="InterPro"/>
</dbReference>
<dbReference type="AlphaFoldDB" id="A0A429ZQS0"/>
<name>A0A429ZQS0_9ENTE</name>
<evidence type="ECO:0000256" key="3">
    <source>
        <dbReference type="ARBA" id="ARBA00022679"/>
    </source>
</evidence>
<feature type="compositionally biased region" description="Basic residues" evidence="4">
    <location>
        <begin position="14"/>
        <end position="26"/>
    </location>
</feature>
<organism evidence="6 7">
    <name type="scientific">Vagococcus salmoninarum</name>
    <dbReference type="NCBI Taxonomy" id="2739"/>
    <lineage>
        <taxon>Bacteria</taxon>
        <taxon>Bacillati</taxon>
        <taxon>Bacillota</taxon>
        <taxon>Bacilli</taxon>
        <taxon>Lactobacillales</taxon>
        <taxon>Enterococcaceae</taxon>
        <taxon>Vagococcus</taxon>
    </lineage>
</organism>
<dbReference type="CDD" id="cd18103">
    <property type="entry name" value="SpoU-like_RlmB"/>
    <property type="match status" value="1"/>
</dbReference>
<comment type="caution">
    <text evidence="6">The sequence shown here is derived from an EMBL/GenBank/DDBJ whole genome shotgun (WGS) entry which is preliminary data.</text>
</comment>
<evidence type="ECO:0000256" key="4">
    <source>
        <dbReference type="SAM" id="MobiDB-lite"/>
    </source>
</evidence>
<dbReference type="EMBL" id="NGJU01000008">
    <property type="protein sequence ID" value="RST96074.1"/>
    <property type="molecule type" value="Genomic_DNA"/>
</dbReference>
<dbReference type="GeneID" id="98568043"/>
<dbReference type="InterPro" id="IPR029026">
    <property type="entry name" value="tRNA_m1G_MTases_N"/>
</dbReference>
<feature type="domain" description="RNA 2-O ribose methyltransferase substrate binding" evidence="5">
    <location>
        <begin position="47"/>
        <end position="121"/>
    </location>
</feature>
<keyword evidence="7" id="KW-1185">Reference proteome</keyword>
<protein>
    <submittedName>
        <fullName evidence="6">23S rRNA (Guanosine(2251)-2'-O)-methyltransferase RlmB</fullName>
    </submittedName>
</protein>
<sequence>MANNQKGANNSWKTNKRPNHNNKNRKPQTGYESPNELAEVEEVNEDFVFGRHAVVESLKNNRGNKLFLQEDLSGPKIQELKDLATEFSVPISWAPKTKLDKLIGGGVHQGAVLGITPHEYLTVEALITQAKEQKEEPFFLILDGIEDPHNFGSILRTADATGVDGVIIPKHRAVGITSIVSKTSTGAVEHIPVARATNMKNAVQILKDNQFWIFGTDMDGQDYRQWNVSGSIALIIGNEGKGMSPILKKEVDEMLAIPMVGHVQSLNAGVAAGLLMYEVFRKRN</sequence>
<dbReference type="FunFam" id="3.40.1280.10:FF:000008">
    <property type="entry name" value="Group 3 RNA methyltransferase TrmH"/>
    <property type="match status" value="1"/>
</dbReference>
<reference evidence="6 7" key="1">
    <citation type="submission" date="2017-05" db="EMBL/GenBank/DDBJ databases">
        <title>Vagococcus spp. assemblies.</title>
        <authorList>
            <person name="Gulvik C.A."/>
        </authorList>
    </citation>
    <scope>NUCLEOTIDE SEQUENCE [LARGE SCALE GENOMIC DNA]</scope>
    <source>
        <strain evidence="6 7">NCFB 2777</strain>
    </source>
</reference>
<dbReference type="NCBIfam" id="TIGR00186">
    <property type="entry name" value="rRNA_methyl_3"/>
    <property type="match status" value="1"/>
</dbReference>
<dbReference type="GO" id="GO:0032259">
    <property type="term" value="P:methylation"/>
    <property type="evidence" value="ECO:0007669"/>
    <property type="project" value="UniProtKB-KW"/>
</dbReference>
<dbReference type="RefSeq" id="WP_126779354.1">
    <property type="nucleotide sequence ID" value="NZ_NGJU01000008.1"/>
</dbReference>
<dbReference type="InterPro" id="IPR001537">
    <property type="entry name" value="SpoU_MeTrfase"/>
</dbReference>
<keyword evidence="2 6" id="KW-0489">Methyltransferase</keyword>
<evidence type="ECO:0000256" key="2">
    <source>
        <dbReference type="ARBA" id="ARBA00022603"/>
    </source>
</evidence>
<dbReference type="GO" id="GO:0005829">
    <property type="term" value="C:cytosol"/>
    <property type="evidence" value="ECO:0007669"/>
    <property type="project" value="TreeGrafter"/>
</dbReference>
<dbReference type="GO" id="GO:0003723">
    <property type="term" value="F:RNA binding"/>
    <property type="evidence" value="ECO:0007669"/>
    <property type="project" value="InterPro"/>
</dbReference>
<evidence type="ECO:0000256" key="1">
    <source>
        <dbReference type="ARBA" id="ARBA00007228"/>
    </source>
</evidence>
<proteinExistence type="inferred from homology"/>
<dbReference type="Pfam" id="PF08032">
    <property type="entry name" value="SpoU_sub_bind"/>
    <property type="match status" value="1"/>
</dbReference>
<dbReference type="GO" id="GO:0006396">
    <property type="term" value="P:RNA processing"/>
    <property type="evidence" value="ECO:0007669"/>
    <property type="project" value="InterPro"/>
</dbReference>
<dbReference type="InterPro" id="IPR013123">
    <property type="entry name" value="SpoU_subst-bd"/>
</dbReference>
<evidence type="ECO:0000259" key="5">
    <source>
        <dbReference type="SMART" id="SM00967"/>
    </source>
</evidence>
<dbReference type="PANTHER" id="PTHR46429:SF1">
    <property type="entry name" value="23S RRNA (GUANOSINE-2'-O-)-METHYLTRANSFERASE RLMB"/>
    <property type="match status" value="1"/>
</dbReference>
<dbReference type="Pfam" id="PF00588">
    <property type="entry name" value="SpoU_methylase"/>
    <property type="match status" value="1"/>
</dbReference>
<evidence type="ECO:0000313" key="6">
    <source>
        <dbReference type="EMBL" id="RST96074.1"/>
    </source>
</evidence>
<gene>
    <name evidence="6" type="ORF">CBF35_06650</name>
</gene>
<feature type="region of interest" description="Disordered" evidence="4">
    <location>
        <begin position="1"/>
        <end position="37"/>
    </location>
</feature>
<dbReference type="SUPFAM" id="SSF55315">
    <property type="entry name" value="L30e-like"/>
    <property type="match status" value="1"/>
</dbReference>
<dbReference type="PANTHER" id="PTHR46429">
    <property type="entry name" value="23S RRNA (GUANOSINE-2'-O-)-METHYLTRANSFERASE RLMB"/>
    <property type="match status" value="1"/>
</dbReference>
<dbReference type="Gene3D" id="3.30.1330.30">
    <property type="match status" value="1"/>
</dbReference>
<dbReference type="SMART" id="SM00967">
    <property type="entry name" value="SpoU_sub_bind"/>
    <property type="match status" value="1"/>
</dbReference>
<dbReference type="Proteomes" id="UP000287239">
    <property type="component" value="Unassembled WGS sequence"/>
</dbReference>
<keyword evidence="3 6" id="KW-0808">Transferase</keyword>
<dbReference type="InterPro" id="IPR029064">
    <property type="entry name" value="Ribosomal_eL30-like_sf"/>
</dbReference>
<comment type="similarity">
    <text evidence="1">Belongs to the class IV-like SAM-binding methyltransferase superfamily. RNA methyltransferase TrmH family.</text>
</comment>